<comment type="caution">
    <text evidence="1">The sequence shown here is derived from an EMBL/GenBank/DDBJ whole genome shotgun (WGS) entry which is preliminary data.</text>
</comment>
<proteinExistence type="predicted"/>
<accession>A0A3M3XLE3</accession>
<name>A0A3M3XLE3_PSEAP</name>
<reference evidence="1 2" key="1">
    <citation type="submission" date="2018-08" db="EMBL/GenBank/DDBJ databases">
        <title>Recombination of ecologically and evolutionarily significant loci maintains genetic cohesion in the Pseudomonas syringae species complex.</title>
        <authorList>
            <person name="Dillon M."/>
            <person name="Thakur S."/>
            <person name="Almeida R.N.D."/>
            <person name="Weir B.S."/>
            <person name="Guttman D.S."/>
        </authorList>
    </citation>
    <scope>NUCLEOTIDE SEQUENCE [LARGE SCALE GENOMIC DNA]</scope>
    <source>
        <strain evidence="1 2">ICMP 4388</strain>
    </source>
</reference>
<organism evidence="1 2">
    <name type="scientific">Pseudomonas syringae pv. aptata</name>
    <dbReference type="NCBI Taxonomy" id="83167"/>
    <lineage>
        <taxon>Bacteria</taxon>
        <taxon>Pseudomonadati</taxon>
        <taxon>Pseudomonadota</taxon>
        <taxon>Gammaproteobacteria</taxon>
        <taxon>Pseudomonadales</taxon>
        <taxon>Pseudomonadaceae</taxon>
        <taxon>Pseudomonas</taxon>
        <taxon>Pseudomonas syringae</taxon>
    </lineage>
</organism>
<protein>
    <submittedName>
        <fullName evidence="1">Uncharacterized protein</fullName>
    </submittedName>
</protein>
<dbReference type="RefSeq" id="WP_003397050.1">
    <property type="nucleotide sequence ID" value="NZ_JBPDUT010000002.1"/>
</dbReference>
<dbReference type="Proteomes" id="UP000274541">
    <property type="component" value="Unassembled WGS sequence"/>
</dbReference>
<evidence type="ECO:0000313" key="1">
    <source>
        <dbReference type="EMBL" id="RMO70882.1"/>
    </source>
</evidence>
<dbReference type="EMBL" id="RBPX01000059">
    <property type="protein sequence ID" value="RMO70882.1"/>
    <property type="molecule type" value="Genomic_DNA"/>
</dbReference>
<evidence type="ECO:0000313" key="2">
    <source>
        <dbReference type="Proteomes" id="UP000274541"/>
    </source>
</evidence>
<sequence length="159" mass="18564">MGQMISLQEVRDWVEGETYSSLLSHIALKLGLAVNEKRVSDILLEYDIENINAANATIEDLKKIANDKHLCELYILTKLKEIEGTENQQEGKHEEDEEDEEDTLVETLPFYRNFLNIYLLELYILKENPEALDSYLKKIRIPKSKLYAKQLRSIYELIT</sequence>
<gene>
    <name evidence="1" type="ORF">ALQ37_01834</name>
</gene>
<dbReference type="AlphaFoldDB" id="A0A3M3XLE3"/>